<keyword evidence="6" id="KW-0239">DNA-directed DNA polymerase</keyword>
<keyword evidence="4 11" id="KW-0548">Nucleotidyltransferase</keyword>
<dbReference type="EMBL" id="JBHUOQ010000001">
    <property type="protein sequence ID" value="MFD2829540.1"/>
    <property type="molecule type" value="Genomic_DNA"/>
</dbReference>
<organism evidence="11 12">
    <name type="scientific">Corticicoccus populi</name>
    <dbReference type="NCBI Taxonomy" id="1812821"/>
    <lineage>
        <taxon>Bacteria</taxon>
        <taxon>Bacillati</taxon>
        <taxon>Bacillota</taxon>
        <taxon>Bacilli</taxon>
        <taxon>Bacillales</taxon>
        <taxon>Staphylococcaceae</taxon>
        <taxon>Corticicoccus</taxon>
    </lineage>
</organism>
<evidence type="ECO:0000259" key="9">
    <source>
        <dbReference type="Pfam" id="PF06144"/>
    </source>
</evidence>
<evidence type="ECO:0000256" key="6">
    <source>
        <dbReference type="ARBA" id="ARBA00022932"/>
    </source>
</evidence>
<dbReference type="Gene3D" id="1.10.8.60">
    <property type="match status" value="1"/>
</dbReference>
<comment type="catalytic activity">
    <reaction evidence="8">
        <text>DNA(n) + a 2'-deoxyribonucleoside 5'-triphosphate = DNA(n+1) + diphosphate</text>
        <dbReference type="Rhea" id="RHEA:22508"/>
        <dbReference type="Rhea" id="RHEA-COMP:17339"/>
        <dbReference type="Rhea" id="RHEA-COMP:17340"/>
        <dbReference type="ChEBI" id="CHEBI:33019"/>
        <dbReference type="ChEBI" id="CHEBI:61560"/>
        <dbReference type="ChEBI" id="CHEBI:173112"/>
        <dbReference type="EC" id="2.7.7.7"/>
    </reaction>
</comment>
<evidence type="ECO:0000256" key="5">
    <source>
        <dbReference type="ARBA" id="ARBA00022705"/>
    </source>
</evidence>
<dbReference type="Gene3D" id="3.40.50.300">
    <property type="entry name" value="P-loop containing nucleotide triphosphate hydrolases"/>
    <property type="match status" value="1"/>
</dbReference>
<dbReference type="Gene3D" id="1.20.272.10">
    <property type="match status" value="1"/>
</dbReference>
<dbReference type="NCBIfam" id="TIGR01128">
    <property type="entry name" value="holA"/>
    <property type="match status" value="1"/>
</dbReference>
<dbReference type="PANTHER" id="PTHR34388:SF1">
    <property type="entry name" value="DNA POLYMERASE III SUBUNIT DELTA"/>
    <property type="match status" value="1"/>
</dbReference>
<dbReference type="SUPFAM" id="SSF48019">
    <property type="entry name" value="post-AAA+ oligomerization domain-like"/>
    <property type="match status" value="1"/>
</dbReference>
<sequence length="320" mass="37768">MNLIQLIYGSNVMRIDEKAASISKQYVGEPDDFNLITLNYKETPVEALIEEAQTLPFLSDKKALIINDVFSFTGARVKSDVNHDIDLLLEYISNKNDDTLIIFKVFNEQLDKRKKLTKLIQKNGQVTEISEMTENELLEYIKKNLQEENINMSDETAQLFLHRTGMNYTVVTNELRKLMLYVDDNVTNQDVEEIVSISLEQNIFKLTEYILNGRKTEAVQLVRELILQKEEPMQLLHLIISQFRLLYQVKLLMGEGFQQDYIARELKVHPYRVKLAQREVRRYQQNVLEEKMVKCRDMDYRFKSSYLDRETLFELFLLEI</sequence>
<evidence type="ECO:0000256" key="2">
    <source>
        <dbReference type="ARBA" id="ARBA00017703"/>
    </source>
</evidence>
<dbReference type="InterPro" id="IPR008921">
    <property type="entry name" value="DNA_pol3_clamp-load_cplx_C"/>
</dbReference>
<name>A0ABW5WUI2_9STAP</name>
<protein>
    <recommendedName>
        <fullName evidence="2">DNA polymerase III subunit delta</fullName>
        <ecNumber evidence="1">2.7.7.7</ecNumber>
    </recommendedName>
</protein>
<dbReference type="PANTHER" id="PTHR34388">
    <property type="entry name" value="DNA POLYMERASE III SUBUNIT DELTA"/>
    <property type="match status" value="1"/>
</dbReference>
<comment type="similarity">
    <text evidence="7">Belongs to the DNA polymerase HolA subunit family.</text>
</comment>
<feature type="domain" description="DNA polymerase III delta subunit-like C-terminal" evidence="10">
    <location>
        <begin position="200"/>
        <end position="319"/>
    </location>
</feature>
<evidence type="ECO:0000256" key="8">
    <source>
        <dbReference type="ARBA" id="ARBA00049244"/>
    </source>
</evidence>
<reference evidence="12" key="1">
    <citation type="journal article" date="2019" name="Int. J. Syst. Evol. Microbiol.">
        <title>The Global Catalogue of Microorganisms (GCM) 10K type strain sequencing project: providing services to taxonomists for standard genome sequencing and annotation.</title>
        <authorList>
            <consortium name="The Broad Institute Genomics Platform"/>
            <consortium name="The Broad Institute Genome Sequencing Center for Infectious Disease"/>
            <person name="Wu L."/>
            <person name="Ma J."/>
        </authorList>
    </citation>
    <scope>NUCLEOTIDE SEQUENCE [LARGE SCALE GENOMIC DNA]</scope>
    <source>
        <strain evidence="12">KCTC 33575</strain>
    </source>
</reference>
<evidence type="ECO:0000256" key="4">
    <source>
        <dbReference type="ARBA" id="ARBA00022695"/>
    </source>
</evidence>
<gene>
    <name evidence="11" type="primary">holA</name>
    <name evidence="11" type="ORF">ACFSX4_03605</name>
</gene>
<dbReference type="EC" id="2.7.7.7" evidence="1"/>
<accession>A0ABW5WUI2</accession>
<keyword evidence="3 11" id="KW-0808">Transferase</keyword>
<proteinExistence type="inferred from homology"/>
<evidence type="ECO:0000256" key="7">
    <source>
        <dbReference type="ARBA" id="ARBA00034754"/>
    </source>
</evidence>
<dbReference type="RefSeq" id="WP_377771624.1">
    <property type="nucleotide sequence ID" value="NZ_JBHUOQ010000001.1"/>
</dbReference>
<evidence type="ECO:0000256" key="3">
    <source>
        <dbReference type="ARBA" id="ARBA00022679"/>
    </source>
</evidence>
<dbReference type="GO" id="GO:0003887">
    <property type="term" value="F:DNA-directed DNA polymerase activity"/>
    <property type="evidence" value="ECO:0007669"/>
    <property type="project" value="UniProtKB-EC"/>
</dbReference>
<evidence type="ECO:0000256" key="1">
    <source>
        <dbReference type="ARBA" id="ARBA00012417"/>
    </source>
</evidence>
<feature type="domain" description="DNA polymerase III delta N-terminal" evidence="9">
    <location>
        <begin position="6"/>
        <end position="128"/>
    </location>
</feature>
<dbReference type="InterPro" id="IPR048466">
    <property type="entry name" value="DNA_pol3_delta-like_C"/>
</dbReference>
<comment type="caution">
    <text evidence="11">The sequence shown here is derived from an EMBL/GenBank/DDBJ whole genome shotgun (WGS) entry which is preliminary data.</text>
</comment>
<dbReference type="InterPro" id="IPR010372">
    <property type="entry name" value="DNA_pol3_delta_N"/>
</dbReference>
<keyword evidence="5" id="KW-0235">DNA replication</keyword>
<keyword evidence="12" id="KW-1185">Reference proteome</keyword>
<dbReference type="SUPFAM" id="SSF52540">
    <property type="entry name" value="P-loop containing nucleoside triphosphate hydrolases"/>
    <property type="match status" value="1"/>
</dbReference>
<dbReference type="Proteomes" id="UP001597519">
    <property type="component" value="Unassembled WGS sequence"/>
</dbReference>
<dbReference type="InterPro" id="IPR027417">
    <property type="entry name" value="P-loop_NTPase"/>
</dbReference>
<evidence type="ECO:0000313" key="12">
    <source>
        <dbReference type="Proteomes" id="UP001597519"/>
    </source>
</evidence>
<dbReference type="InterPro" id="IPR005790">
    <property type="entry name" value="DNA_polIII_delta"/>
</dbReference>
<evidence type="ECO:0000313" key="11">
    <source>
        <dbReference type="EMBL" id="MFD2829540.1"/>
    </source>
</evidence>
<dbReference type="Pfam" id="PF21694">
    <property type="entry name" value="DNA_pol3_delta_C"/>
    <property type="match status" value="1"/>
</dbReference>
<dbReference type="Pfam" id="PF06144">
    <property type="entry name" value="DNA_pol3_delta"/>
    <property type="match status" value="1"/>
</dbReference>
<evidence type="ECO:0000259" key="10">
    <source>
        <dbReference type="Pfam" id="PF21694"/>
    </source>
</evidence>